<proteinExistence type="predicted"/>
<dbReference type="RefSeq" id="WP_003038488.1">
    <property type="nucleotide sequence ID" value="NZ_AICP01000072.1"/>
</dbReference>
<gene>
    <name evidence="1" type="ORF">HMPREF1043_0004</name>
</gene>
<dbReference type="EMBL" id="AICP01000072">
    <property type="protein sequence ID" value="EID19122.1"/>
    <property type="molecule type" value="Genomic_DNA"/>
</dbReference>
<name>I0S6W9_STRAP</name>
<comment type="caution">
    <text evidence="1">The sequence shown here is derived from an EMBL/GenBank/DDBJ whole genome shotgun (WGS) entry which is preliminary data.</text>
</comment>
<sequence>MDPISSRRISDLVDQVHEQKARLEKLERSTDLTHSAVDSGGIVVKDAEGNPRVIIGQTESGVVTTQYANGPIPNEPSLPTVEAEVGSVNVTWDGLDAGGNPAPEDFKALNIYASVEPDFEPGPGTYVGVLSVREGGTKTVALPYGTWHLRTALYTLSGQTGPFSPVVSARVLSVVELPDVAEEFAQGRADMEALGGKLTEADATLTEAKKRLDEA</sequence>
<protein>
    <submittedName>
        <fullName evidence="1">Uncharacterized protein</fullName>
    </submittedName>
</protein>
<dbReference type="AlphaFoldDB" id="I0S6W9"/>
<organism evidence="1 2">
    <name type="scientific">Streptococcus anginosus subsp. whileyi CCUG 39159</name>
    <dbReference type="NCBI Taxonomy" id="1095729"/>
    <lineage>
        <taxon>Bacteria</taxon>
        <taxon>Bacillati</taxon>
        <taxon>Bacillota</taxon>
        <taxon>Bacilli</taxon>
        <taxon>Lactobacillales</taxon>
        <taxon>Streptococcaceae</taxon>
        <taxon>Streptococcus</taxon>
        <taxon>Streptococcus anginosus group</taxon>
    </lineage>
</organism>
<keyword evidence="2" id="KW-1185">Reference proteome</keyword>
<accession>I0S6W9</accession>
<evidence type="ECO:0000313" key="1">
    <source>
        <dbReference type="EMBL" id="EID19122.1"/>
    </source>
</evidence>
<dbReference type="Proteomes" id="UP000003245">
    <property type="component" value="Unassembled WGS sequence"/>
</dbReference>
<evidence type="ECO:0000313" key="2">
    <source>
        <dbReference type="Proteomes" id="UP000003245"/>
    </source>
</evidence>
<feature type="non-terminal residue" evidence="1">
    <location>
        <position position="215"/>
    </location>
</feature>
<reference evidence="1 2" key="1">
    <citation type="submission" date="2012-01" db="EMBL/GenBank/DDBJ databases">
        <authorList>
            <person name="Harkins D.M."/>
            <person name="Madupu R."/>
            <person name="Durkin A.S."/>
            <person name="Torralba M."/>
            <person name="Methe B."/>
            <person name="Sutton G.G."/>
            <person name="Nelson K.E."/>
        </authorList>
    </citation>
    <scope>NUCLEOTIDE SEQUENCE [LARGE SCALE GENOMIC DNA]</scope>
    <source>
        <strain evidence="1 2">CCUG 39159</strain>
    </source>
</reference>